<sequence>MKTKLNKIYHRYFSEIMTGILASLLIITGLLIFGIWNSTNQRENIRQTTQGKLDIIRNEQSEMRTDLMVKSDSIEISLREKLDNINKK</sequence>
<dbReference type="AlphaFoldDB" id="A0A4R8I530"/>
<name>A0A4R8I530_9FLAO</name>
<dbReference type="RefSeq" id="WP_133944046.1">
    <property type="nucleotide sequence ID" value="NZ_SOEO01000002.1"/>
</dbReference>
<protein>
    <submittedName>
        <fullName evidence="2">Uncharacterized protein</fullName>
    </submittedName>
</protein>
<evidence type="ECO:0000256" key="1">
    <source>
        <dbReference type="SAM" id="Phobius"/>
    </source>
</evidence>
<reference evidence="2 3" key="1">
    <citation type="submission" date="2019-03" db="EMBL/GenBank/DDBJ databases">
        <title>Genomic Encyclopedia of Type Strains, Phase III (KMG-III): the genomes of soil and plant-associated and newly described type strains.</title>
        <authorList>
            <person name="Whitman W."/>
        </authorList>
    </citation>
    <scope>NUCLEOTIDE SEQUENCE [LARGE SCALE GENOMIC DNA]</scope>
    <source>
        <strain evidence="2 3">CGMCC 1.12802</strain>
    </source>
</reference>
<comment type="caution">
    <text evidence="2">The sequence shown here is derived from an EMBL/GenBank/DDBJ whole genome shotgun (WGS) entry which is preliminary data.</text>
</comment>
<dbReference type="EMBL" id="SOEO01000002">
    <property type="protein sequence ID" value="TDX83997.1"/>
    <property type="molecule type" value="Genomic_DNA"/>
</dbReference>
<organism evidence="2 3">
    <name type="scientific">Epilithonimonas xixisoli</name>
    <dbReference type="NCBI Taxonomy" id="1476462"/>
    <lineage>
        <taxon>Bacteria</taxon>
        <taxon>Pseudomonadati</taxon>
        <taxon>Bacteroidota</taxon>
        <taxon>Flavobacteriia</taxon>
        <taxon>Flavobacteriales</taxon>
        <taxon>Weeksellaceae</taxon>
        <taxon>Chryseobacterium group</taxon>
        <taxon>Epilithonimonas</taxon>
    </lineage>
</organism>
<keyword evidence="1" id="KW-1133">Transmembrane helix</keyword>
<proteinExistence type="predicted"/>
<dbReference type="Proteomes" id="UP000295313">
    <property type="component" value="Unassembled WGS sequence"/>
</dbReference>
<evidence type="ECO:0000313" key="3">
    <source>
        <dbReference type="Proteomes" id="UP000295313"/>
    </source>
</evidence>
<accession>A0A4R8I530</accession>
<keyword evidence="1" id="KW-0472">Membrane</keyword>
<keyword evidence="1" id="KW-0812">Transmembrane</keyword>
<feature type="transmembrane region" description="Helical" evidence="1">
    <location>
        <begin position="12"/>
        <end position="36"/>
    </location>
</feature>
<keyword evidence="3" id="KW-1185">Reference proteome</keyword>
<gene>
    <name evidence="2" type="ORF">B0I22_1585</name>
</gene>
<evidence type="ECO:0000313" key="2">
    <source>
        <dbReference type="EMBL" id="TDX83997.1"/>
    </source>
</evidence>